<protein>
    <submittedName>
        <fullName evidence="2">Heat shock protein 70</fullName>
    </submittedName>
</protein>
<evidence type="ECO:0000313" key="2">
    <source>
        <dbReference type="WBParaSite" id="PS1159_v2.g22460.t1"/>
    </source>
</evidence>
<name>A0AC35FZ98_9BILA</name>
<proteinExistence type="predicted"/>
<organism evidence="1 2">
    <name type="scientific">Panagrolaimus sp. PS1159</name>
    <dbReference type="NCBI Taxonomy" id="55785"/>
    <lineage>
        <taxon>Eukaryota</taxon>
        <taxon>Metazoa</taxon>
        <taxon>Ecdysozoa</taxon>
        <taxon>Nematoda</taxon>
        <taxon>Chromadorea</taxon>
        <taxon>Rhabditida</taxon>
        <taxon>Tylenchina</taxon>
        <taxon>Panagrolaimomorpha</taxon>
        <taxon>Panagrolaimoidea</taxon>
        <taxon>Panagrolaimidae</taxon>
        <taxon>Panagrolaimus</taxon>
    </lineage>
</organism>
<reference evidence="2" key="1">
    <citation type="submission" date="2022-11" db="UniProtKB">
        <authorList>
            <consortium name="WormBaseParasite"/>
        </authorList>
    </citation>
    <scope>IDENTIFICATION</scope>
</reference>
<evidence type="ECO:0000313" key="1">
    <source>
        <dbReference type="Proteomes" id="UP000887580"/>
    </source>
</evidence>
<dbReference type="Proteomes" id="UP000887580">
    <property type="component" value="Unplaced"/>
</dbReference>
<dbReference type="WBParaSite" id="PS1159_v2.g22460.t1">
    <property type="protein sequence ID" value="PS1159_v2.g22460.t1"/>
    <property type="gene ID" value="PS1159_v2.g22460"/>
</dbReference>
<sequence>MTPEIARVGEIIFTFEMDENYIFSYNYSIIETLENTERRVKNFYENQIQIKNEIYDIPQKKLLVNNPNVNAIGIDLGMTRCAVVVNRKDRFELVAIDNEGEKQFPSYISFKEANPICGQLVVNQLQLYANSTIFDTKRLIGKNFEEIQINPIWPFEVIRKDKNNKKPMIQVQGSDATLQKFPEEIYAILLKHIKLKVEEFQGKVMNEVVITIPAGFNQSQKIATHVAAELAGWKTVHLLAEPIAATIAYFVDRPIPSSFNMLLFDLGGGTLDLCIFKVEKNKLKIATNNGDSNFGGRDFDDILFKHFSKILQTNYKISVYDKTKYRLLQKCMEIKHTLSTEDEASLDVGDFNPKIDEFVKITRQEFEKICVPLLKRIQEVLRQTLSKTEFYATDINKILLVGGGCRMPMIQHFLRQTFTAAEHTCAKNPDEMVAIGAAYYASFIMSKNDKAACNVM</sequence>
<accession>A0AC35FZ98</accession>